<keyword evidence="2 4" id="KW-0689">Ribosomal protein</keyword>
<keyword evidence="4" id="KW-0694">RNA-binding</keyword>
<comment type="function">
    <text evidence="4">One of the early assembly proteins it binds 23S rRNA. One of the proteins that surrounds the polypeptide exit tunnel on the outside of the ribosome. Forms the main docking site for trigger factor binding to the ribosome.</text>
</comment>
<dbReference type="GO" id="GO:1990904">
    <property type="term" value="C:ribonucleoprotein complex"/>
    <property type="evidence" value="ECO:0007669"/>
    <property type="project" value="UniProtKB-KW"/>
</dbReference>
<evidence type="ECO:0000256" key="4">
    <source>
        <dbReference type="HAMAP-Rule" id="MF_01369"/>
    </source>
</evidence>
<dbReference type="GO" id="GO:0005840">
    <property type="term" value="C:ribosome"/>
    <property type="evidence" value="ECO:0007669"/>
    <property type="project" value="UniProtKB-KW"/>
</dbReference>
<comment type="caution">
    <text evidence="5">The sequence shown here is derived from an EMBL/GenBank/DDBJ whole genome shotgun (WGS) entry which is preliminary data.</text>
</comment>
<organism evidence="5 6">
    <name type="scientific">Candidatus Falkowbacteria bacterium GW2011_GWA2_39_24</name>
    <dbReference type="NCBI Taxonomy" id="1618634"/>
    <lineage>
        <taxon>Bacteria</taxon>
        <taxon>Candidatus Falkowiibacteriota</taxon>
    </lineage>
</organism>
<reference evidence="5 6" key="1">
    <citation type="journal article" date="2015" name="Nature">
        <title>rRNA introns, odd ribosomes, and small enigmatic genomes across a large radiation of phyla.</title>
        <authorList>
            <person name="Brown C.T."/>
            <person name="Hug L.A."/>
            <person name="Thomas B.C."/>
            <person name="Sharon I."/>
            <person name="Castelle C.J."/>
            <person name="Singh A."/>
            <person name="Wilkins M.J."/>
            <person name="Williams K.H."/>
            <person name="Banfield J.F."/>
        </authorList>
    </citation>
    <scope>NUCLEOTIDE SEQUENCE [LARGE SCALE GENOMIC DNA]</scope>
</reference>
<comment type="subunit">
    <text evidence="4">Part of the 50S ribosomal subunit. Contacts protein L29, and trigger factor when it is bound to the ribosome.</text>
</comment>
<dbReference type="GO" id="GO:0019843">
    <property type="term" value="F:rRNA binding"/>
    <property type="evidence" value="ECO:0007669"/>
    <property type="project" value="UniProtKB-UniRule"/>
</dbReference>
<dbReference type="InterPro" id="IPR012678">
    <property type="entry name" value="Ribosomal_uL23/eL15/eS24_sf"/>
</dbReference>
<dbReference type="GO" id="GO:0003735">
    <property type="term" value="F:structural constituent of ribosome"/>
    <property type="evidence" value="ECO:0007669"/>
    <property type="project" value="InterPro"/>
</dbReference>
<dbReference type="AlphaFoldDB" id="A0A0G0QSC3"/>
<dbReference type="NCBIfam" id="NF004363">
    <property type="entry name" value="PRK05738.2-4"/>
    <property type="match status" value="1"/>
</dbReference>
<dbReference type="HAMAP" id="MF_01369_B">
    <property type="entry name" value="Ribosomal_uL23_B"/>
    <property type="match status" value="1"/>
</dbReference>
<dbReference type="Gene3D" id="3.30.70.330">
    <property type="match status" value="1"/>
</dbReference>
<dbReference type="Proteomes" id="UP000034048">
    <property type="component" value="Unassembled WGS sequence"/>
</dbReference>
<dbReference type="SUPFAM" id="SSF54189">
    <property type="entry name" value="Ribosomal proteins S24e, L23 and L15e"/>
    <property type="match status" value="1"/>
</dbReference>
<keyword evidence="4" id="KW-0699">rRNA-binding</keyword>
<evidence type="ECO:0000256" key="2">
    <source>
        <dbReference type="ARBA" id="ARBA00022980"/>
    </source>
</evidence>
<accession>A0A0G0QSC3</accession>
<evidence type="ECO:0000313" key="6">
    <source>
        <dbReference type="Proteomes" id="UP000034048"/>
    </source>
</evidence>
<keyword evidence="3 4" id="KW-0687">Ribonucleoprotein</keyword>
<evidence type="ECO:0000256" key="3">
    <source>
        <dbReference type="ARBA" id="ARBA00023274"/>
    </source>
</evidence>
<dbReference type="InterPro" id="IPR012677">
    <property type="entry name" value="Nucleotide-bd_a/b_plait_sf"/>
</dbReference>
<comment type="similarity">
    <text evidence="1 4">Belongs to the universal ribosomal protein uL23 family.</text>
</comment>
<dbReference type="InterPro" id="IPR013025">
    <property type="entry name" value="Ribosomal_uL23-like"/>
</dbReference>
<evidence type="ECO:0000256" key="1">
    <source>
        <dbReference type="ARBA" id="ARBA00006700"/>
    </source>
</evidence>
<sequence>MAIFSKKPTTKKDQTETKPVVKVAKKAVKKESVAKVVKTEAKSMKDLYEAGSVKKVVKEDGQKIEVKRSGQAYRILVKPLVTEKVSDLSGLRKYVFAVAMKANKIEVAKAIMETYGVKPSKVNILKVEGKRVRRGRISGQRKNWKKAIVTLPAGQSINVYEGV</sequence>
<dbReference type="Pfam" id="PF00276">
    <property type="entry name" value="Ribosomal_L23"/>
    <property type="match status" value="1"/>
</dbReference>
<proteinExistence type="inferred from homology"/>
<evidence type="ECO:0000313" key="5">
    <source>
        <dbReference type="EMBL" id="KKR13265.1"/>
    </source>
</evidence>
<name>A0A0G0QSC3_9BACT</name>
<dbReference type="EMBL" id="LBWS01000049">
    <property type="protein sequence ID" value="KKR13265.1"/>
    <property type="molecule type" value="Genomic_DNA"/>
</dbReference>
<gene>
    <name evidence="4" type="primary">rplW</name>
    <name evidence="5" type="ORF">UT42_C0049G0002</name>
</gene>
<dbReference type="GO" id="GO:0006412">
    <property type="term" value="P:translation"/>
    <property type="evidence" value="ECO:0007669"/>
    <property type="project" value="UniProtKB-UniRule"/>
</dbReference>
<protein>
    <recommendedName>
        <fullName evidence="4">Large ribosomal subunit protein uL23</fullName>
    </recommendedName>
</protein>